<comment type="caution">
    <text evidence="1">The sequence shown here is derived from an EMBL/GenBank/DDBJ whole genome shotgun (WGS) entry which is preliminary data.</text>
</comment>
<dbReference type="Proteomes" id="UP000724584">
    <property type="component" value="Unassembled WGS sequence"/>
</dbReference>
<sequence>MEPPTKRPRFGPAPFEHDPNHPNYEDPEADELNERPEAVNARRDPAARLERSRAFAAFKLKSAFERIFEKYERDFTGVGDEIDLRTGEIVVDNGHVHSLKDAELGGGEEEEEGEEEGDGVSEAGSLNEEERMVRGRVEKRLSRVGGEMLPSMAPQVGEPPFVVGGWSSPTPMLGGPPLGFSGLMYPGQMSFGMPMQYGTPISMPTTDPTWRTPELPSPFMRNALTSGDATGSAKQKTARLSLSAARKQDAGDEDDVFLDVSRNEQGVEHVVKQKVLLPRPPPEKPPAKRRGRPPGTGRKNIEKAPAKRRGRPPGTGRKNVEKAKEPGKDGKLAKSPAGREKMEKKRLNNKPTTKQTRTPNGSLAPGPARVAEIEGHGVITAPASRNKNTEPHTPGTPVPNGIANQETEGNLVRPSEPVSPSPSPPAAALKLHGGNPGAYINGSDGDEKLVLKPQNQTLRVEISITERFDARSFRILSPEPSEVNSPRHPQKPPAEAFSRNFVDPAYAFSDDDEPALPRGKPQRKASKTKPAKTTNSEHGVFREISQNVGSGTTTPAHKLAADEVIQIVGSTVVAPSQSPARMLGLDYAVDHDKGGSSNFPEERSVPRRPVPITGISGIAGNDKSSPSEGTYKRRMTRRKSMLGARLPLIMEPDSRKPPASPELNAGTGAMEVASSPTDRQSRLSKAQSQKTPARAVHHPSAIHGRSSLKPPMRQEIPETSPSAQPAVSPSTADGPVQIPEVPDSDPPFSSEEQIYALSSNLERDPSPTLTDPSSKPQPSPALPKQPQPQQATPHTPVKAPNRRRSKSRPLTSSTTTTKAATKPTTTTTRKSTGVLSLLPTNNANDDEDEEDELSILSPAKPSTTTRTTPAGHHVRLGLWTPGLTGTKSASASASKLKKAVLAGGGTALNLNQTTPTGGRGRRRSMAPWTPSSSAARLLESELVQTPGGTMRRCGEGGFRCEREFCFSCL</sequence>
<evidence type="ECO:0000313" key="2">
    <source>
        <dbReference type="Proteomes" id="UP000724584"/>
    </source>
</evidence>
<protein>
    <submittedName>
        <fullName evidence="1">Uncharacterized protein</fullName>
    </submittedName>
</protein>
<keyword evidence="2" id="KW-1185">Reference proteome</keyword>
<dbReference type="EMBL" id="JAGIZQ010000001">
    <property type="protein sequence ID" value="KAH6650071.1"/>
    <property type="molecule type" value="Genomic_DNA"/>
</dbReference>
<evidence type="ECO:0000313" key="1">
    <source>
        <dbReference type="EMBL" id="KAH6650071.1"/>
    </source>
</evidence>
<gene>
    <name evidence="1" type="ORF">F5144DRAFT_33283</name>
</gene>
<accession>A0ACB7PPA6</accession>
<name>A0ACB7PPA6_9PEZI</name>
<organism evidence="1 2">
    <name type="scientific">Chaetomium tenue</name>
    <dbReference type="NCBI Taxonomy" id="1854479"/>
    <lineage>
        <taxon>Eukaryota</taxon>
        <taxon>Fungi</taxon>
        <taxon>Dikarya</taxon>
        <taxon>Ascomycota</taxon>
        <taxon>Pezizomycotina</taxon>
        <taxon>Sordariomycetes</taxon>
        <taxon>Sordariomycetidae</taxon>
        <taxon>Sordariales</taxon>
        <taxon>Chaetomiaceae</taxon>
        <taxon>Chaetomium</taxon>
    </lineage>
</organism>
<proteinExistence type="predicted"/>
<reference evidence="1 2" key="1">
    <citation type="journal article" date="2021" name="Nat. Commun.">
        <title>Genetic determinants of endophytism in the Arabidopsis root mycobiome.</title>
        <authorList>
            <person name="Mesny F."/>
            <person name="Miyauchi S."/>
            <person name="Thiergart T."/>
            <person name="Pickel B."/>
            <person name="Atanasova L."/>
            <person name="Karlsson M."/>
            <person name="Huettel B."/>
            <person name="Barry K.W."/>
            <person name="Haridas S."/>
            <person name="Chen C."/>
            <person name="Bauer D."/>
            <person name="Andreopoulos W."/>
            <person name="Pangilinan J."/>
            <person name="LaButti K."/>
            <person name="Riley R."/>
            <person name="Lipzen A."/>
            <person name="Clum A."/>
            <person name="Drula E."/>
            <person name="Henrissat B."/>
            <person name="Kohler A."/>
            <person name="Grigoriev I.V."/>
            <person name="Martin F.M."/>
            <person name="Hacquard S."/>
        </authorList>
    </citation>
    <scope>NUCLEOTIDE SEQUENCE [LARGE SCALE GENOMIC DNA]</scope>
    <source>
        <strain evidence="1 2">MPI-SDFR-AT-0079</strain>
    </source>
</reference>